<feature type="site" description="Important for catalytic activity" evidence="5">
    <location>
        <position position="224"/>
    </location>
</feature>
<dbReference type="InterPro" id="IPR001365">
    <property type="entry name" value="A_deaminase_dom"/>
</dbReference>
<dbReference type="SUPFAM" id="SSF51556">
    <property type="entry name" value="Metallo-dependent hydrolases"/>
    <property type="match status" value="1"/>
</dbReference>
<evidence type="ECO:0000256" key="5">
    <source>
        <dbReference type="HAMAP-Rule" id="MF_01962"/>
    </source>
</evidence>
<evidence type="ECO:0000256" key="1">
    <source>
        <dbReference type="ARBA" id="ARBA00022723"/>
    </source>
</evidence>
<comment type="function">
    <text evidence="5">Catalyzes the hydrolytic deamination of adenine to hypoxanthine. Plays an important role in the purine salvage pathway and in nitrogen catabolism.</text>
</comment>
<keyword evidence="3 5" id="KW-0862">Zinc</keyword>
<dbReference type="NCBIfam" id="NF006850">
    <property type="entry name" value="PRK09358.1-6"/>
    <property type="match status" value="1"/>
</dbReference>
<feature type="active site" description="Proton donor" evidence="5">
    <location>
        <position position="203"/>
    </location>
</feature>
<dbReference type="InterPro" id="IPR028892">
    <property type="entry name" value="ADE"/>
</dbReference>
<accession>A0ABM6F2F4</accession>
<evidence type="ECO:0000259" key="6">
    <source>
        <dbReference type="Pfam" id="PF00962"/>
    </source>
</evidence>
<dbReference type="EMBL" id="CP017754">
    <property type="protein sequence ID" value="AOZ05586.1"/>
    <property type="molecule type" value="Genomic_DNA"/>
</dbReference>
<keyword evidence="4 5" id="KW-0546">Nucleotide metabolism</keyword>
<dbReference type="InterPro" id="IPR032466">
    <property type="entry name" value="Metal_Hydrolase"/>
</dbReference>
<protein>
    <recommendedName>
        <fullName evidence="5">Adenine deaminase</fullName>
        <shortName evidence="5">ADE</shortName>
        <ecNumber evidence="5">3.5.4.2</ecNumber>
    </recommendedName>
    <alternativeName>
        <fullName evidence="5">Adenine aminohydrolase</fullName>
        <shortName evidence="5">AAH</shortName>
    </alternativeName>
</protein>
<feature type="domain" description="Adenosine deaminase" evidence="6">
    <location>
        <begin position="15"/>
        <end position="335"/>
    </location>
</feature>
<keyword evidence="8" id="KW-1185">Reference proteome</keyword>
<evidence type="ECO:0000256" key="4">
    <source>
        <dbReference type="ARBA" id="ARBA00023080"/>
    </source>
</evidence>
<reference evidence="7 8" key="1">
    <citation type="submission" date="2016-10" db="EMBL/GenBank/DDBJ databases">
        <title>Complete genome sequences of three Cupriavidus strains isolated from various Malaysian environments.</title>
        <authorList>
            <person name="Abdullah A.A.-A."/>
            <person name="Shafie N.A.H."/>
            <person name="Lau N.S."/>
        </authorList>
    </citation>
    <scope>NUCLEOTIDE SEQUENCE [LARGE SCALE GENOMIC DNA]</scope>
    <source>
        <strain evidence="7 8">USMAA1020</strain>
    </source>
</reference>
<dbReference type="Gene3D" id="3.20.20.140">
    <property type="entry name" value="Metal-dependent hydrolases"/>
    <property type="match status" value="1"/>
</dbReference>
<name>A0ABM6F2F4_9BURK</name>
<feature type="binding site" evidence="5">
    <location>
        <position position="281"/>
    </location>
    <ligand>
        <name>Zn(2+)</name>
        <dbReference type="ChEBI" id="CHEBI:29105"/>
        <note>catalytic</note>
    </ligand>
</feature>
<sequence>MTIDAALAERIRRSPKAELHVHIEGTLEPERIFQLAQRNQVKLPYPTVEALRAAYAFTDLQSFLDIYYAGASVLLTEEDFFDMTMDYVRRAVADNVRHAEIFFDPQTHTARGVPVSTVIDGIADALAQARTEYDFSSSLILCFLRHLSEEDAFATLEAALPFRDRFVGIGLDSSERGNPPEKFARVFARARELGLHLVAHAGEEGPADYVRDALDLLKVERIDHGVRAIDDAALVERLARERVPLTVCPLSNQKLKVYPDLRDHSLKRLLDAGVAVTLHSDDPAYFGGYMNANWEAVFEALPLDAADAHKLARNSFEAAFLPAAQKADFLAEVDHFWRSPPATPASA</sequence>
<proteinExistence type="inferred from homology"/>
<dbReference type="PANTHER" id="PTHR43114">
    <property type="entry name" value="ADENINE DEAMINASE"/>
    <property type="match status" value="1"/>
</dbReference>
<dbReference type="EC" id="3.5.4.2" evidence="5"/>
<dbReference type="Proteomes" id="UP000177515">
    <property type="component" value="Chromosome 1"/>
</dbReference>
<dbReference type="InterPro" id="IPR006330">
    <property type="entry name" value="Ado/ade_deaminase"/>
</dbReference>
<feature type="binding site" evidence="5">
    <location>
        <position position="22"/>
    </location>
    <ligand>
        <name>Zn(2+)</name>
        <dbReference type="ChEBI" id="CHEBI:29105"/>
        <note>catalytic</note>
    </ligand>
</feature>
<evidence type="ECO:0000313" key="7">
    <source>
        <dbReference type="EMBL" id="AOZ05586.1"/>
    </source>
</evidence>
<organism evidence="7 8">
    <name type="scientific">Cupriavidus malaysiensis</name>
    <dbReference type="NCBI Taxonomy" id="367825"/>
    <lineage>
        <taxon>Bacteria</taxon>
        <taxon>Pseudomonadati</taxon>
        <taxon>Pseudomonadota</taxon>
        <taxon>Betaproteobacteria</taxon>
        <taxon>Burkholderiales</taxon>
        <taxon>Burkholderiaceae</taxon>
        <taxon>Cupriavidus</taxon>
    </lineage>
</organism>
<dbReference type="HAMAP" id="MF_01962">
    <property type="entry name" value="Adenine_deaminase"/>
    <property type="match status" value="1"/>
</dbReference>
<evidence type="ECO:0000256" key="2">
    <source>
        <dbReference type="ARBA" id="ARBA00022801"/>
    </source>
</evidence>
<gene>
    <name evidence="7" type="ORF">BKK80_07065</name>
</gene>
<feature type="binding site" evidence="5">
    <location>
        <position position="20"/>
    </location>
    <ligand>
        <name>Zn(2+)</name>
        <dbReference type="ChEBI" id="CHEBI:29105"/>
        <note>catalytic</note>
    </ligand>
</feature>
<keyword evidence="2 5" id="KW-0378">Hydrolase</keyword>
<evidence type="ECO:0000313" key="8">
    <source>
        <dbReference type="Proteomes" id="UP000177515"/>
    </source>
</evidence>
<feature type="binding site" evidence="5">
    <location>
        <position position="282"/>
    </location>
    <ligand>
        <name>substrate</name>
    </ligand>
</feature>
<evidence type="ECO:0000256" key="3">
    <source>
        <dbReference type="ARBA" id="ARBA00022833"/>
    </source>
</evidence>
<comment type="cofactor">
    <cofactor evidence="5">
        <name>Zn(2+)</name>
        <dbReference type="ChEBI" id="CHEBI:29105"/>
    </cofactor>
    <text evidence="5">Binds 1 zinc ion per subunit.</text>
</comment>
<comment type="catalytic activity">
    <reaction evidence="5">
        <text>adenine + H2O + H(+) = hypoxanthine + NH4(+)</text>
        <dbReference type="Rhea" id="RHEA:23688"/>
        <dbReference type="ChEBI" id="CHEBI:15377"/>
        <dbReference type="ChEBI" id="CHEBI:15378"/>
        <dbReference type="ChEBI" id="CHEBI:16708"/>
        <dbReference type="ChEBI" id="CHEBI:17368"/>
        <dbReference type="ChEBI" id="CHEBI:28938"/>
        <dbReference type="EC" id="3.5.4.2"/>
    </reaction>
</comment>
<dbReference type="PANTHER" id="PTHR43114:SF6">
    <property type="entry name" value="ADENINE DEAMINASE"/>
    <property type="match status" value="1"/>
</dbReference>
<comment type="similarity">
    <text evidence="5">Belongs to the metallo-dependent hydrolases superfamily. Adenosine and AMP deaminases family. Adenine deaminase type 2 subfamily.</text>
</comment>
<keyword evidence="1 5" id="KW-0479">Metal-binding</keyword>
<dbReference type="Pfam" id="PF00962">
    <property type="entry name" value="A_deaminase"/>
    <property type="match status" value="1"/>
</dbReference>
<dbReference type="CDD" id="cd01320">
    <property type="entry name" value="ADA"/>
    <property type="match status" value="1"/>
</dbReference>
<dbReference type="NCBIfam" id="TIGR01430">
    <property type="entry name" value="aden_deam"/>
    <property type="match status" value="1"/>
</dbReference>
<feature type="binding site" evidence="5">
    <location>
        <position position="200"/>
    </location>
    <ligand>
        <name>Zn(2+)</name>
        <dbReference type="ChEBI" id="CHEBI:29105"/>
        <note>catalytic</note>
    </ligand>
</feature>
<dbReference type="RefSeq" id="WP_071068779.1">
    <property type="nucleotide sequence ID" value="NZ_CP017754.1"/>
</dbReference>